<dbReference type="OMA" id="PVEWAIH"/>
<evidence type="ECO:0008006" key="4">
    <source>
        <dbReference type="Google" id="ProtNLM"/>
    </source>
</evidence>
<dbReference type="SUPFAM" id="SSF69118">
    <property type="entry name" value="AhpD-like"/>
    <property type="match status" value="1"/>
</dbReference>
<dbReference type="PANTHER" id="PTHR34846:SF5">
    <property type="entry name" value="CARBOXYMUCONOLACTONE DECARBOXYLASE-LIKE DOMAIN-CONTAINING PROTEIN"/>
    <property type="match status" value="1"/>
</dbReference>
<feature type="region of interest" description="Disordered" evidence="1">
    <location>
        <begin position="1"/>
        <end position="33"/>
    </location>
</feature>
<dbReference type="InterPro" id="IPR029032">
    <property type="entry name" value="AhpD-like"/>
</dbReference>
<dbReference type="EMBL" id="AGNL01006306">
    <property type="protein sequence ID" value="EJK72140.1"/>
    <property type="molecule type" value="Genomic_DNA"/>
</dbReference>
<feature type="compositionally biased region" description="Basic and acidic residues" evidence="1">
    <location>
        <begin position="23"/>
        <end position="33"/>
    </location>
</feature>
<feature type="compositionally biased region" description="Polar residues" evidence="1">
    <location>
        <begin position="1"/>
        <end position="15"/>
    </location>
</feature>
<evidence type="ECO:0000256" key="1">
    <source>
        <dbReference type="SAM" id="MobiDB-lite"/>
    </source>
</evidence>
<name>K0T368_THAOC</name>
<evidence type="ECO:0000313" key="2">
    <source>
        <dbReference type="EMBL" id="EJK72140.1"/>
    </source>
</evidence>
<dbReference type="Proteomes" id="UP000266841">
    <property type="component" value="Unassembled WGS sequence"/>
</dbReference>
<dbReference type="AlphaFoldDB" id="K0T368"/>
<accession>K0T368</accession>
<organism evidence="2 3">
    <name type="scientific">Thalassiosira oceanica</name>
    <name type="common">Marine diatom</name>
    <dbReference type="NCBI Taxonomy" id="159749"/>
    <lineage>
        <taxon>Eukaryota</taxon>
        <taxon>Sar</taxon>
        <taxon>Stramenopiles</taxon>
        <taxon>Ochrophyta</taxon>
        <taxon>Bacillariophyta</taxon>
        <taxon>Coscinodiscophyceae</taxon>
        <taxon>Thalassiosirophycidae</taxon>
        <taxon>Thalassiosirales</taxon>
        <taxon>Thalassiosiraceae</taxon>
        <taxon>Thalassiosira</taxon>
    </lineage>
</organism>
<dbReference type="PANTHER" id="PTHR34846">
    <property type="entry name" value="4-CARBOXYMUCONOLACTONE DECARBOXYLASE FAMILY PROTEIN (AFU_ORTHOLOGUE AFUA_6G11590)"/>
    <property type="match status" value="1"/>
</dbReference>
<sequence>MSNPSTRWTPTSNDIQPRYTGPDPHDMTEEQAELRESIERSRTTGLSGPFGPWLAVPKIALPAQELGRLVRYETTLTFRESELVILLTGAAFKSESEFDIHVGEARKAGLSWDVIDSIPRGRLLSEEDATDDNDSPTRPEFSVENVRKLLIPKLEHDRDADFENSDVTGSAEREVAIALFTAELLERNTVSDETYDQTRRILGGQDSVLVEITSIVGYYAYVAYTLNVFKIPTSVMKRDD</sequence>
<reference evidence="2 3" key="1">
    <citation type="journal article" date="2012" name="Genome Biol.">
        <title>Genome and low-iron response of an oceanic diatom adapted to chronic iron limitation.</title>
        <authorList>
            <person name="Lommer M."/>
            <person name="Specht M."/>
            <person name="Roy A.S."/>
            <person name="Kraemer L."/>
            <person name="Andreson R."/>
            <person name="Gutowska M.A."/>
            <person name="Wolf J."/>
            <person name="Bergner S.V."/>
            <person name="Schilhabel M.B."/>
            <person name="Klostermeier U.C."/>
            <person name="Beiko R.G."/>
            <person name="Rosenstiel P."/>
            <person name="Hippler M."/>
            <person name="Laroche J."/>
        </authorList>
    </citation>
    <scope>NUCLEOTIDE SEQUENCE [LARGE SCALE GENOMIC DNA]</scope>
    <source>
        <strain evidence="2 3">CCMP1005</strain>
    </source>
</reference>
<dbReference type="Gene3D" id="1.20.1290.10">
    <property type="entry name" value="AhpD-like"/>
    <property type="match status" value="2"/>
</dbReference>
<comment type="caution">
    <text evidence="2">The sequence shown here is derived from an EMBL/GenBank/DDBJ whole genome shotgun (WGS) entry which is preliminary data.</text>
</comment>
<gene>
    <name evidence="2" type="ORF">THAOC_06357</name>
</gene>
<proteinExistence type="predicted"/>
<evidence type="ECO:0000313" key="3">
    <source>
        <dbReference type="Proteomes" id="UP000266841"/>
    </source>
</evidence>
<keyword evidence="3" id="KW-1185">Reference proteome</keyword>
<dbReference type="eggNOG" id="ENOG502T9TR">
    <property type="taxonomic scope" value="Eukaryota"/>
</dbReference>
<dbReference type="OrthoDB" id="9998495at2759"/>
<protein>
    <recommendedName>
        <fullName evidence="4">Carboxymuconolactone decarboxylase-like domain-containing protein</fullName>
    </recommendedName>
</protein>